<gene>
    <name evidence="1" type="ORF">KK1_038708</name>
</gene>
<reference evidence="1" key="1">
    <citation type="journal article" date="2012" name="Nat. Biotechnol.">
        <title>Draft genome sequence of pigeonpea (Cajanus cajan), an orphan legume crop of resource-poor farmers.</title>
        <authorList>
            <person name="Varshney R.K."/>
            <person name="Chen W."/>
            <person name="Li Y."/>
            <person name="Bharti A.K."/>
            <person name="Saxena R.K."/>
            <person name="Schlueter J.A."/>
            <person name="Donoghue M.T."/>
            <person name="Azam S."/>
            <person name="Fan G."/>
            <person name="Whaley A.M."/>
            <person name="Farmer A.D."/>
            <person name="Sheridan J."/>
            <person name="Iwata A."/>
            <person name="Tuteja R."/>
            <person name="Penmetsa R.V."/>
            <person name="Wu W."/>
            <person name="Upadhyaya H.D."/>
            <person name="Yang S.P."/>
            <person name="Shah T."/>
            <person name="Saxena K.B."/>
            <person name="Michael T."/>
            <person name="McCombie W.R."/>
            <person name="Yang B."/>
            <person name="Zhang G."/>
            <person name="Yang H."/>
            <person name="Wang J."/>
            <person name="Spillane C."/>
            <person name="Cook D.R."/>
            <person name="May G.D."/>
            <person name="Xu X."/>
            <person name="Jackson S.A."/>
        </authorList>
    </citation>
    <scope>NUCLEOTIDE SEQUENCE [LARGE SCALE GENOMIC DNA]</scope>
</reference>
<proteinExistence type="predicted"/>
<dbReference type="Proteomes" id="UP000075243">
    <property type="component" value="Unassembled WGS sequence"/>
</dbReference>
<evidence type="ECO:0000313" key="1">
    <source>
        <dbReference type="EMBL" id="KYP39970.1"/>
    </source>
</evidence>
<accession>A0A151RBI0</accession>
<dbReference type="AlphaFoldDB" id="A0A151RBI0"/>
<protein>
    <submittedName>
        <fullName evidence="1">Uncharacterized protein</fullName>
    </submittedName>
</protein>
<dbReference type="Gramene" id="C.cajan_34401.t">
    <property type="protein sequence ID" value="C.cajan_34401.t"/>
    <property type="gene ID" value="C.cajan_34401"/>
</dbReference>
<evidence type="ECO:0000313" key="2">
    <source>
        <dbReference type="Proteomes" id="UP000075243"/>
    </source>
</evidence>
<name>A0A151RBI0_CAJCA</name>
<dbReference type="EMBL" id="KQ483868">
    <property type="protein sequence ID" value="KYP39970.1"/>
    <property type="molecule type" value="Genomic_DNA"/>
</dbReference>
<sequence length="136" mass="16076">MFNKEVFGNIFKKKEELESLLKGFNDCSKNEIRFISFGFLQGIDAEKLRVEALNFFKDLFCSKEIISTTFSDWNLFFFMIFWNMLLLVSTLIVLIPTKDYQFSLHDFQSISLCNIVYKLISKILVNKARSIFRCSY</sequence>
<organism evidence="1 2">
    <name type="scientific">Cajanus cajan</name>
    <name type="common">Pigeon pea</name>
    <name type="synonym">Cajanus indicus</name>
    <dbReference type="NCBI Taxonomy" id="3821"/>
    <lineage>
        <taxon>Eukaryota</taxon>
        <taxon>Viridiplantae</taxon>
        <taxon>Streptophyta</taxon>
        <taxon>Embryophyta</taxon>
        <taxon>Tracheophyta</taxon>
        <taxon>Spermatophyta</taxon>
        <taxon>Magnoliopsida</taxon>
        <taxon>eudicotyledons</taxon>
        <taxon>Gunneridae</taxon>
        <taxon>Pentapetalae</taxon>
        <taxon>rosids</taxon>
        <taxon>fabids</taxon>
        <taxon>Fabales</taxon>
        <taxon>Fabaceae</taxon>
        <taxon>Papilionoideae</taxon>
        <taxon>50 kb inversion clade</taxon>
        <taxon>NPAAA clade</taxon>
        <taxon>indigoferoid/millettioid clade</taxon>
        <taxon>Phaseoleae</taxon>
        <taxon>Cajanus</taxon>
    </lineage>
</organism>
<keyword evidence="2" id="KW-1185">Reference proteome</keyword>